<dbReference type="EMBL" id="BAABAS010000004">
    <property type="protein sequence ID" value="GAA4227624.1"/>
    <property type="molecule type" value="Genomic_DNA"/>
</dbReference>
<evidence type="ECO:0000313" key="2">
    <source>
        <dbReference type="Proteomes" id="UP001501710"/>
    </source>
</evidence>
<name>A0ABP8BW91_9ACTN</name>
<reference evidence="2" key="1">
    <citation type="journal article" date="2019" name="Int. J. Syst. Evol. Microbiol.">
        <title>The Global Catalogue of Microorganisms (GCM) 10K type strain sequencing project: providing services to taxonomists for standard genome sequencing and annotation.</title>
        <authorList>
            <consortium name="The Broad Institute Genomics Platform"/>
            <consortium name="The Broad Institute Genome Sequencing Center for Infectious Disease"/>
            <person name="Wu L."/>
            <person name="Ma J."/>
        </authorList>
    </citation>
    <scope>NUCLEOTIDE SEQUENCE [LARGE SCALE GENOMIC DNA]</scope>
    <source>
        <strain evidence="2">JCM 17440</strain>
    </source>
</reference>
<keyword evidence="2" id="KW-1185">Reference proteome</keyword>
<dbReference type="Proteomes" id="UP001501710">
    <property type="component" value="Unassembled WGS sequence"/>
</dbReference>
<proteinExistence type="predicted"/>
<organism evidence="1 2">
    <name type="scientific">Actinomadura meridiana</name>
    <dbReference type="NCBI Taxonomy" id="559626"/>
    <lineage>
        <taxon>Bacteria</taxon>
        <taxon>Bacillati</taxon>
        <taxon>Actinomycetota</taxon>
        <taxon>Actinomycetes</taxon>
        <taxon>Streptosporangiales</taxon>
        <taxon>Thermomonosporaceae</taxon>
        <taxon>Actinomadura</taxon>
    </lineage>
</organism>
<comment type="caution">
    <text evidence="1">The sequence shown here is derived from an EMBL/GenBank/DDBJ whole genome shotgun (WGS) entry which is preliminary data.</text>
</comment>
<sequence>MNAPSDDFEAELEAEIEAEIDLVVSSEPERATETPASEWLFDPVEAEQEEVELRGLLGAVEELEGD</sequence>
<gene>
    <name evidence="1" type="ORF">GCM10022254_15760</name>
</gene>
<dbReference type="RefSeq" id="WP_344892055.1">
    <property type="nucleotide sequence ID" value="NZ_BAABAS010000004.1"/>
</dbReference>
<evidence type="ECO:0000313" key="1">
    <source>
        <dbReference type="EMBL" id="GAA4227624.1"/>
    </source>
</evidence>
<accession>A0ABP8BW91</accession>
<protein>
    <submittedName>
        <fullName evidence="1">Uncharacterized protein</fullName>
    </submittedName>
</protein>